<evidence type="ECO:0000256" key="3">
    <source>
        <dbReference type="ARBA" id="ARBA00022629"/>
    </source>
</evidence>
<comment type="caution">
    <text evidence="4">The sequence shown here is derived from an EMBL/GenBank/DDBJ whole genome shotgun (WGS) entry which is preliminary data.</text>
</comment>
<organism evidence="4 5">
    <name type="scientific">Paenibacillus aurantiacus</name>
    <dbReference type="NCBI Taxonomy" id="1936118"/>
    <lineage>
        <taxon>Bacteria</taxon>
        <taxon>Bacillati</taxon>
        <taxon>Bacillota</taxon>
        <taxon>Bacilli</taxon>
        <taxon>Bacillales</taxon>
        <taxon>Paenibacillaceae</taxon>
        <taxon>Paenibacillus</taxon>
    </lineage>
</organism>
<dbReference type="InterPro" id="IPR036390">
    <property type="entry name" value="WH_DNA-bd_sf"/>
</dbReference>
<accession>A0ABV5KSL5</accession>
<dbReference type="Pfam" id="PF00480">
    <property type="entry name" value="ROK"/>
    <property type="match status" value="1"/>
</dbReference>
<evidence type="ECO:0000313" key="4">
    <source>
        <dbReference type="EMBL" id="MFB9328220.1"/>
    </source>
</evidence>
<evidence type="ECO:0000256" key="2">
    <source>
        <dbReference type="ARBA" id="ARBA00006479"/>
    </source>
</evidence>
<gene>
    <name evidence="4" type="ORF">ACFFSY_20010</name>
</gene>
<keyword evidence="3" id="KW-0859">Xylose metabolism</keyword>
<comment type="function">
    <text evidence="1">Transcriptional repressor of xylose-utilizing enzymes.</text>
</comment>
<dbReference type="Proteomes" id="UP001589747">
    <property type="component" value="Unassembled WGS sequence"/>
</dbReference>
<dbReference type="EMBL" id="JBHMDO010000033">
    <property type="protein sequence ID" value="MFB9328220.1"/>
    <property type="molecule type" value="Genomic_DNA"/>
</dbReference>
<dbReference type="RefSeq" id="WP_377497310.1">
    <property type="nucleotide sequence ID" value="NZ_JBHMDO010000033.1"/>
</dbReference>
<keyword evidence="5" id="KW-1185">Reference proteome</keyword>
<protein>
    <submittedName>
        <fullName evidence="4">ROK family protein</fullName>
    </submittedName>
</protein>
<dbReference type="SUPFAM" id="SSF53067">
    <property type="entry name" value="Actin-like ATPase domain"/>
    <property type="match status" value="1"/>
</dbReference>
<dbReference type="Gene3D" id="3.30.420.40">
    <property type="match status" value="2"/>
</dbReference>
<evidence type="ECO:0000313" key="5">
    <source>
        <dbReference type="Proteomes" id="UP001589747"/>
    </source>
</evidence>
<dbReference type="InterPro" id="IPR036388">
    <property type="entry name" value="WH-like_DNA-bd_sf"/>
</dbReference>
<dbReference type="InterPro" id="IPR043129">
    <property type="entry name" value="ATPase_NBD"/>
</dbReference>
<dbReference type="SUPFAM" id="SSF46785">
    <property type="entry name" value="Winged helix' DNA-binding domain"/>
    <property type="match status" value="1"/>
</dbReference>
<reference evidence="4 5" key="1">
    <citation type="submission" date="2024-09" db="EMBL/GenBank/DDBJ databases">
        <authorList>
            <person name="Sun Q."/>
            <person name="Mori K."/>
        </authorList>
    </citation>
    <scope>NUCLEOTIDE SEQUENCE [LARGE SCALE GENOMIC DNA]</scope>
    <source>
        <strain evidence="4 5">TISTR 2452</strain>
    </source>
</reference>
<sequence length="397" mass="44056">MDNQLNRKKLVYQSIAKRGIVSKTDLLGQFELSTSTMNRLLEELTGEGFIEEVGFGPSSGGRKPILYRAAASRGYIVGLEISRFYSALGLFDLHLNAKTLVRWRMDEDMTPETFVAHAARQINAMLHDHQLERDRVIGIGIGAVGPLDRERGRILNPLHFRAPGWTDVPICELMERAAGIPAMLDNGANTGLMGEHWAMRDERPELKHALYVHAGISLRSSMMSNGQIVHGKVDMEGSIGQMIIHAGGDRLGPHGNYGALESYASVRALEKLAQTEAKIRRDELLPLREAAPDSIAYDRLLSELSQDNGQVLELFLRTARYFGIGLANVINLFHPELIILGGPLVTAHERFYQTAIEVALAHTYYYPEYAPAFSKGILREDAVVTGAAYMVWKAMAM</sequence>
<name>A0ABV5KSL5_9BACL</name>
<dbReference type="PANTHER" id="PTHR18964:SF149">
    <property type="entry name" value="BIFUNCTIONAL UDP-N-ACETYLGLUCOSAMINE 2-EPIMERASE_N-ACETYLMANNOSAMINE KINASE"/>
    <property type="match status" value="1"/>
</dbReference>
<comment type="similarity">
    <text evidence="2">Belongs to the ROK (NagC/XylR) family.</text>
</comment>
<proteinExistence type="inferred from homology"/>
<keyword evidence="3" id="KW-0119">Carbohydrate metabolism</keyword>
<dbReference type="Gene3D" id="1.10.10.10">
    <property type="entry name" value="Winged helix-like DNA-binding domain superfamily/Winged helix DNA-binding domain"/>
    <property type="match status" value="1"/>
</dbReference>
<evidence type="ECO:0000256" key="1">
    <source>
        <dbReference type="ARBA" id="ARBA00002486"/>
    </source>
</evidence>
<dbReference type="PANTHER" id="PTHR18964">
    <property type="entry name" value="ROK (REPRESSOR, ORF, KINASE) FAMILY"/>
    <property type="match status" value="1"/>
</dbReference>
<dbReference type="InterPro" id="IPR000600">
    <property type="entry name" value="ROK"/>
</dbReference>